<evidence type="ECO:0000256" key="5">
    <source>
        <dbReference type="ARBA" id="ARBA00022530"/>
    </source>
</evidence>
<dbReference type="Gene3D" id="3.30.2460.20">
    <property type="match status" value="1"/>
</dbReference>
<name>A0A915IN99_ROMCU</name>
<dbReference type="Pfam" id="PF00110">
    <property type="entry name" value="wnt"/>
    <property type="match status" value="2"/>
</dbReference>
<dbReference type="GO" id="GO:0045165">
    <property type="term" value="P:cell fate commitment"/>
    <property type="evidence" value="ECO:0007669"/>
    <property type="project" value="TreeGrafter"/>
</dbReference>
<evidence type="ECO:0000313" key="10">
    <source>
        <dbReference type="Proteomes" id="UP000887565"/>
    </source>
</evidence>
<keyword evidence="7" id="KW-1015">Disulfide bond</keyword>
<protein>
    <recommendedName>
        <fullName evidence="9">Protein Wnt</fullName>
    </recommendedName>
</protein>
<keyword evidence="3 9" id="KW-0217">Developmental protein</keyword>
<evidence type="ECO:0000256" key="1">
    <source>
        <dbReference type="ARBA" id="ARBA00004498"/>
    </source>
</evidence>
<sequence>MLIGKAKFYYWLSKVQFFTGYKETALFVALSSAGVAWSVAKACVLGASTACKCNIEQHASHQNWEWGGCSYSVKYGLTMSRKLLLHARPRDQYSKIYKHNLKAGRLVRRKTKAASILLDMTTAMAAVQSNFSLQFFNQQAVKKTLATACKCHGVSGSCQLKTCWKATADMNQIGSYLMKKYRKTVNYVTSNLNDQNRIEADNFNTIQNLPQSETIIPLSILPFYNDKIVNDADENVAAAVAGKNHRRQSSDLAYYEKSPSFCDLTHGRLCDVRNKTHATSGGDCVHLCCRRGYVETVERYEENCDCVFKWCCSVDCKKCSRIRYKMICK</sequence>
<dbReference type="GO" id="GO:0005615">
    <property type="term" value="C:extracellular space"/>
    <property type="evidence" value="ECO:0007669"/>
    <property type="project" value="TreeGrafter"/>
</dbReference>
<dbReference type="PRINTS" id="PR01349">
    <property type="entry name" value="WNTPROTEIN"/>
</dbReference>
<comment type="similarity">
    <text evidence="2 9">Belongs to the Wnt family.</text>
</comment>
<keyword evidence="5" id="KW-0272">Extracellular matrix</keyword>
<comment type="function">
    <text evidence="9">Ligand for members of the frizzled family of seven transmembrane receptors.</text>
</comment>
<dbReference type="InterPro" id="IPR018161">
    <property type="entry name" value="Wnt_CS"/>
</dbReference>
<dbReference type="OMA" id="ESAYLWA"/>
<keyword evidence="10" id="KW-1185">Reference proteome</keyword>
<comment type="subcellular location">
    <subcellularLocation>
        <location evidence="1 9">Secreted</location>
        <location evidence="1 9">Extracellular space</location>
        <location evidence="1 9">Extracellular matrix</location>
    </subcellularLocation>
</comment>
<reference evidence="11" key="1">
    <citation type="submission" date="2022-11" db="UniProtKB">
        <authorList>
            <consortium name="WormBaseParasite"/>
        </authorList>
    </citation>
    <scope>IDENTIFICATION</scope>
</reference>
<dbReference type="GO" id="GO:0060070">
    <property type="term" value="P:canonical Wnt signaling pathway"/>
    <property type="evidence" value="ECO:0007669"/>
    <property type="project" value="TreeGrafter"/>
</dbReference>
<dbReference type="GO" id="GO:0005125">
    <property type="term" value="F:cytokine activity"/>
    <property type="evidence" value="ECO:0007669"/>
    <property type="project" value="TreeGrafter"/>
</dbReference>
<dbReference type="Proteomes" id="UP000887565">
    <property type="component" value="Unplaced"/>
</dbReference>
<dbReference type="SMART" id="SM00097">
    <property type="entry name" value="WNT1"/>
    <property type="match status" value="1"/>
</dbReference>
<accession>A0A915IN99</accession>
<evidence type="ECO:0000256" key="3">
    <source>
        <dbReference type="ARBA" id="ARBA00022473"/>
    </source>
</evidence>
<evidence type="ECO:0000313" key="11">
    <source>
        <dbReference type="WBParaSite" id="nRc.2.0.1.t15285-RA"/>
    </source>
</evidence>
<dbReference type="WBParaSite" id="nRc.2.0.1.t15285-RA">
    <property type="protein sequence ID" value="nRc.2.0.1.t15285-RA"/>
    <property type="gene ID" value="nRc.2.0.1.g15285"/>
</dbReference>
<keyword evidence="6 9" id="KW-0879">Wnt signaling pathway</keyword>
<dbReference type="PANTHER" id="PTHR12027">
    <property type="entry name" value="WNT RELATED"/>
    <property type="match status" value="1"/>
</dbReference>
<evidence type="ECO:0000256" key="4">
    <source>
        <dbReference type="ARBA" id="ARBA00022525"/>
    </source>
</evidence>
<evidence type="ECO:0000256" key="8">
    <source>
        <dbReference type="ARBA" id="ARBA00023288"/>
    </source>
</evidence>
<keyword evidence="4" id="KW-0964">Secreted</keyword>
<evidence type="ECO:0000256" key="9">
    <source>
        <dbReference type="RuleBase" id="RU003500"/>
    </source>
</evidence>
<dbReference type="PROSITE" id="PS00246">
    <property type="entry name" value="WNT1"/>
    <property type="match status" value="1"/>
</dbReference>
<evidence type="ECO:0000256" key="7">
    <source>
        <dbReference type="ARBA" id="ARBA00023157"/>
    </source>
</evidence>
<evidence type="ECO:0000256" key="2">
    <source>
        <dbReference type="ARBA" id="ARBA00005683"/>
    </source>
</evidence>
<evidence type="ECO:0000256" key="6">
    <source>
        <dbReference type="ARBA" id="ARBA00022687"/>
    </source>
</evidence>
<keyword evidence="8" id="KW-0449">Lipoprotein</keyword>
<dbReference type="InterPro" id="IPR005817">
    <property type="entry name" value="Wnt"/>
</dbReference>
<organism evidence="10 11">
    <name type="scientific">Romanomermis culicivorax</name>
    <name type="common">Nematode worm</name>
    <dbReference type="NCBI Taxonomy" id="13658"/>
    <lineage>
        <taxon>Eukaryota</taxon>
        <taxon>Metazoa</taxon>
        <taxon>Ecdysozoa</taxon>
        <taxon>Nematoda</taxon>
        <taxon>Enoplea</taxon>
        <taxon>Dorylaimia</taxon>
        <taxon>Mermithida</taxon>
        <taxon>Mermithoidea</taxon>
        <taxon>Mermithidae</taxon>
        <taxon>Romanomermis</taxon>
    </lineage>
</organism>
<dbReference type="InterPro" id="IPR043158">
    <property type="entry name" value="Wnt_C"/>
</dbReference>
<proteinExistence type="inferred from homology"/>
<dbReference type="AlphaFoldDB" id="A0A915IN99"/>
<dbReference type="GO" id="GO:0005109">
    <property type="term" value="F:frizzled binding"/>
    <property type="evidence" value="ECO:0007669"/>
    <property type="project" value="TreeGrafter"/>
</dbReference>
<dbReference type="GO" id="GO:0030182">
    <property type="term" value="P:neuron differentiation"/>
    <property type="evidence" value="ECO:0007669"/>
    <property type="project" value="TreeGrafter"/>
</dbReference>